<accession>A0A8B8G4B9</accession>
<feature type="compositionally biased region" description="Polar residues" evidence="1">
    <location>
        <begin position="344"/>
        <end position="355"/>
    </location>
</feature>
<reference evidence="3" key="1">
    <citation type="submission" date="2025-08" db="UniProtKB">
        <authorList>
            <consortium name="RefSeq"/>
        </authorList>
    </citation>
    <scope>IDENTIFICATION</scope>
    <source>
        <tissue evidence="3">Whole body</tissue>
    </source>
</reference>
<feature type="compositionally biased region" description="Low complexity" evidence="1">
    <location>
        <begin position="312"/>
        <end position="335"/>
    </location>
</feature>
<evidence type="ECO:0000313" key="2">
    <source>
        <dbReference type="Proteomes" id="UP000694846"/>
    </source>
</evidence>
<dbReference type="AlphaFoldDB" id="A0A8B8G4B9"/>
<feature type="region of interest" description="Disordered" evidence="1">
    <location>
        <begin position="138"/>
        <end position="209"/>
    </location>
</feature>
<sequence length="767" mass="83653">MEAICQRVCLHVFGNCRWGNENQFLDVNYTRRFFRKCCLCEAKRSYSKMARCIRCEAYVHKECFLVDLCKEDDAKRTKVGSPRRADAKEFMDTSNVEVDDREEETHDCIIKGRKRSGSQNAKDLFKILKTRVRGSRATDMENAVDDGATTSARATSSDRLSVPSASVSPWRSSSKPSLVPSGVENNLVKNNPTPPAVVPNGPEVMRVDGKPRTNRRQQLYDVIATIAADRRGRSSVVTVAEGPVGRPVTASETRRRDACDSPEANGVQPLPSLDASARPLLLLHASPRPLPLLHASARLDVENAINEGATTSAGVTSSSRLPISSAPVSPWRSSSKPSLVPSGVENNQVKSNPTPSVVVPDGPEVRHVDGKPIADRRQQLYDEIAAIAADRRVRSSVVTVGEESVGHPVTANETQRRDSSETQRRDASAGLSSDSSKTNGARPLPLPHASTRPLPLLHASACLDVVEDDGRREVPFDVGSPVRVPVKTPFRRELVDPARPPRADDLAANAVRKALRIEEQQRLKGLFEWMAEIDSTKRNVVVDKRSSIDPPASNGRLEASDGKSGRVENDGVKSESSAREPGETPSSWIETIYNSAVANRTVEDETIVVGGTTNAEEKRSGELFARTIEVRPVESKPSECVVDVEAIGEDITTSDARLDDIPSVFESNDPAGTSSCASDSESIYSYHTALTGPALSTTGESDSNELLSTEETQRLSSPVERIMAAKRPKPASNETGPLCVIIKEGWIDRPFDVRKLNPRLTLSRRRL</sequence>
<feature type="compositionally biased region" description="Basic and acidic residues" evidence="1">
    <location>
        <begin position="558"/>
        <end position="582"/>
    </location>
</feature>
<feature type="region of interest" description="Disordered" evidence="1">
    <location>
        <begin position="399"/>
        <end position="452"/>
    </location>
</feature>
<dbReference type="Proteomes" id="UP000694846">
    <property type="component" value="Unplaced"/>
</dbReference>
<evidence type="ECO:0000256" key="1">
    <source>
        <dbReference type="SAM" id="MobiDB-lite"/>
    </source>
</evidence>
<feature type="compositionally biased region" description="Low complexity" evidence="1">
    <location>
        <begin position="161"/>
        <end position="179"/>
    </location>
</feature>
<feature type="compositionally biased region" description="Polar residues" evidence="1">
    <location>
        <begin position="148"/>
        <end position="159"/>
    </location>
</feature>
<dbReference type="RefSeq" id="XP_025417436.1">
    <property type="nucleotide sequence ID" value="XM_025561651.1"/>
</dbReference>
<feature type="region of interest" description="Disordered" evidence="1">
    <location>
        <begin position="694"/>
        <end position="716"/>
    </location>
</feature>
<proteinExistence type="predicted"/>
<evidence type="ECO:0000313" key="3">
    <source>
        <dbReference type="RefSeq" id="XP_025417436.1"/>
    </source>
</evidence>
<feature type="compositionally biased region" description="Basic and acidic residues" evidence="1">
    <location>
        <begin position="363"/>
        <end position="374"/>
    </location>
</feature>
<gene>
    <name evidence="3" type="primary">LOC112688460</name>
</gene>
<organism evidence="2 3">
    <name type="scientific">Sipha flava</name>
    <name type="common">yellow sugarcane aphid</name>
    <dbReference type="NCBI Taxonomy" id="143950"/>
    <lineage>
        <taxon>Eukaryota</taxon>
        <taxon>Metazoa</taxon>
        <taxon>Ecdysozoa</taxon>
        <taxon>Arthropoda</taxon>
        <taxon>Hexapoda</taxon>
        <taxon>Insecta</taxon>
        <taxon>Pterygota</taxon>
        <taxon>Neoptera</taxon>
        <taxon>Paraneoptera</taxon>
        <taxon>Hemiptera</taxon>
        <taxon>Sternorrhyncha</taxon>
        <taxon>Aphidomorpha</taxon>
        <taxon>Aphidoidea</taxon>
        <taxon>Aphididae</taxon>
        <taxon>Sipha</taxon>
    </lineage>
</organism>
<protein>
    <submittedName>
        <fullName evidence="3">Uncharacterized protein LOC112688460</fullName>
    </submittedName>
</protein>
<name>A0A8B8G4B9_9HEMI</name>
<keyword evidence="2" id="KW-1185">Reference proteome</keyword>
<feature type="compositionally biased region" description="Basic and acidic residues" evidence="1">
    <location>
        <begin position="414"/>
        <end position="427"/>
    </location>
</feature>
<feature type="region of interest" description="Disordered" evidence="1">
    <location>
        <begin position="244"/>
        <end position="272"/>
    </location>
</feature>
<feature type="region of interest" description="Disordered" evidence="1">
    <location>
        <begin position="544"/>
        <end position="587"/>
    </location>
</feature>
<feature type="region of interest" description="Disordered" evidence="1">
    <location>
        <begin position="312"/>
        <end position="374"/>
    </location>
</feature>
<dbReference type="GeneID" id="112688460"/>
<feature type="compositionally biased region" description="Polar residues" evidence="1">
    <location>
        <begin position="430"/>
        <end position="439"/>
    </location>
</feature>